<gene>
    <name evidence="8" type="ORF">R1sor_010749</name>
</gene>
<dbReference type="Pfam" id="PF03254">
    <property type="entry name" value="XG_FTase"/>
    <property type="match status" value="1"/>
</dbReference>
<protein>
    <recommendedName>
        <fullName evidence="6">Fucosyltransferase</fullName>
        <ecNumber evidence="6">2.4.1.-</ecNumber>
    </recommendedName>
</protein>
<dbReference type="GO" id="GO:0032580">
    <property type="term" value="C:Golgi cisterna membrane"/>
    <property type="evidence" value="ECO:0007669"/>
    <property type="project" value="UniProtKB-SubCell"/>
</dbReference>
<evidence type="ECO:0000256" key="7">
    <source>
        <dbReference type="SAM" id="MobiDB-lite"/>
    </source>
</evidence>
<evidence type="ECO:0000256" key="4">
    <source>
        <dbReference type="ARBA" id="ARBA00023180"/>
    </source>
</evidence>
<keyword evidence="2 6" id="KW-0328">Glycosyltransferase</keyword>
<keyword evidence="3 6" id="KW-0808">Transferase</keyword>
<evidence type="ECO:0000313" key="8">
    <source>
        <dbReference type="EMBL" id="KAL3696673.1"/>
    </source>
</evidence>
<reference evidence="8 9" key="1">
    <citation type="submission" date="2024-09" db="EMBL/GenBank/DDBJ databases">
        <title>Chromosome-scale assembly of Riccia sorocarpa.</title>
        <authorList>
            <person name="Paukszto L."/>
        </authorList>
    </citation>
    <scope>NUCLEOTIDE SEQUENCE [LARGE SCALE GENOMIC DNA]</scope>
    <source>
        <strain evidence="8">LP-2024</strain>
        <tissue evidence="8">Aerial parts of the thallus</tissue>
    </source>
</reference>
<evidence type="ECO:0000256" key="6">
    <source>
        <dbReference type="RuleBase" id="RU367004"/>
    </source>
</evidence>
<sequence>MAAGKSRGQSGLQNGDHHQSNTSSRGWFSKSMCGDTTQIKRLSTSVIAALVLIIFGVYAWSLAVEQELATSTPPLEAMNALKLPYDVPPAARELIDKIKEATRIAMASGGVDTEDISKEELETWHSRNPCRSRTGLMEMYEKRKYARKVPLNPVWQEVLQEYTKLHRTCTRKRVILVSTKNLIPSYTCEPFPGSTWTLDADQFPLPPENKTDLDPWKEDKEYLGFIDQIGIAMSQGKDLTSSFPPTSAEHSVRAVDRWGWQPAARFYCRNQQEFFSKVPWVYFTGCIYTLPKLFLAPTFRPTMEALFPDRLASTWILRSLVLPSDAVWDRIRRIDRTYLQDADRRIGIQVRYKDGKEMYARMNDLVNERITDCVLRNNILPNVSQVSWEKNSDQGEELMEYNDPTESTKVLKVFIASLFLGLKDHLSKMYVQSPTLTGETVGFVQISQGQSQHWSREEDMQALTEIILLSFSDQLLVTPVSTFGGLAEAYGGLTPWYIEYRENYLGPSCQRAQTVDVCNQFTYKKFACPREPDIHNKRFSDVVAYIKDCLAIDHPQGIQVISDFVS</sequence>
<organism evidence="8 9">
    <name type="scientific">Riccia sorocarpa</name>
    <dbReference type="NCBI Taxonomy" id="122646"/>
    <lineage>
        <taxon>Eukaryota</taxon>
        <taxon>Viridiplantae</taxon>
        <taxon>Streptophyta</taxon>
        <taxon>Embryophyta</taxon>
        <taxon>Marchantiophyta</taxon>
        <taxon>Marchantiopsida</taxon>
        <taxon>Marchantiidae</taxon>
        <taxon>Marchantiales</taxon>
        <taxon>Ricciaceae</taxon>
        <taxon>Riccia</taxon>
    </lineage>
</organism>
<dbReference type="PANTHER" id="PTHR31889:SF86">
    <property type="entry name" value="FUCOSYLTRANSFERASE"/>
    <property type="match status" value="1"/>
</dbReference>
<feature type="region of interest" description="Disordered" evidence="7">
    <location>
        <begin position="1"/>
        <end position="27"/>
    </location>
</feature>
<dbReference type="EC" id="2.4.1.-" evidence="6"/>
<comment type="function">
    <text evidence="6">May be involved in cell wall biosynthesis.</text>
</comment>
<evidence type="ECO:0000256" key="2">
    <source>
        <dbReference type="ARBA" id="ARBA00022676"/>
    </source>
</evidence>
<dbReference type="GO" id="GO:0071555">
    <property type="term" value="P:cell wall organization"/>
    <property type="evidence" value="ECO:0007669"/>
    <property type="project" value="UniProtKB-UniRule"/>
</dbReference>
<evidence type="ECO:0000313" key="9">
    <source>
        <dbReference type="Proteomes" id="UP001633002"/>
    </source>
</evidence>
<keyword evidence="6" id="KW-0812">Transmembrane</keyword>
<keyword evidence="4" id="KW-0325">Glycoprotein</keyword>
<keyword evidence="6" id="KW-0472">Membrane</keyword>
<dbReference type="InterPro" id="IPR004938">
    <property type="entry name" value="XG_FTase"/>
</dbReference>
<dbReference type="EMBL" id="JBJQOH010000002">
    <property type="protein sequence ID" value="KAL3696673.1"/>
    <property type="molecule type" value="Genomic_DNA"/>
</dbReference>
<evidence type="ECO:0000256" key="5">
    <source>
        <dbReference type="ARBA" id="ARBA00023316"/>
    </source>
</evidence>
<dbReference type="GO" id="GO:0016757">
    <property type="term" value="F:glycosyltransferase activity"/>
    <property type="evidence" value="ECO:0007669"/>
    <property type="project" value="UniProtKB-KW"/>
</dbReference>
<proteinExistence type="inferred from homology"/>
<evidence type="ECO:0000256" key="3">
    <source>
        <dbReference type="ARBA" id="ARBA00022679"/>
    </source>
</evidence>
<dbReference type="Proteomes" id="UP001633002">
    <property type="component" value="Unassembled WGS sequence"/>
</dbReference>
<dbReference type="AlphaFoldDB" id="A0ABD3HYY2"/>
<keyword evidence="9" id="KW-1185">Reference proteome</keyword>
<dbReference type="PANTHER" id="PTHR31889">
    <property type="entry name" value="FUCOSYLTRANSFERASE 2-RELATED"/>
    <property type="match status" value="1"/>
</dbReference>
<comment type="similarity">
    <text evidence="1 6">Belongs to the glycosyltransferase 37 family.</text>
</comment>
<comment type="caution">
    <text evidence="8">The sequence shown here is derived from an EMBL/GenBank/DDBJ whole genome shotgun (WGS) entry which is preliminary data.</text>
</comment>
<keyword evidence="6" id="KW-1133">Transmembrane helix</keyword>
<keyword evidence="6" id="KW-0333">Golgi apparatus</keyword>
<feature type="transmembrane region" description="Helical" evidence="6">
    <location>
        <begin position="42"/>
        <end position="63"/>
    </location>
</feature>
<evidence type="ECO:0000256" key="1">
    <source>
        <dbReference type="ARBA" id="ARBA00010481"/>
    </source>
</evidence>
<name>A0ABD3HYY2_9MARC</name>
<accession>A0ABD3HYY2</accession>
<keyword evidence="5 6" id="KW-0961">Cell wall biogenesis/degradation</keyword>
<comment type="subcellular location">
    <subcellularLocation>
        <location evidence="6">Golgi apparatus</location>
        <location evidence="6">Golgi stack membrane</location>
        <topology evidence="6">Single-pass type II membrane protein</topology>
    </subcellularLocation>
</comment>